<gene>
    <name evidence="6" type="ORF">DHW61_16315</name>
</gene>
<sequence length="145" mass="16679">MNKSCDIVRDLIPLYLDNVCSQESRRFVEEHVEHCESCKKELSENRIEFDSMTFKSDKEEVETMKKIAHKWKKDKSISFMKGIFFTSLLATVACPILYNIIGSKVLEDGMLVEPFALIPLAYLFLLITIISGIILAIKSRIRSNQ</sequence>
<feature type="domain" description="Putative zinc-finger" evidence="5">
    <location>
        <begin position="5"/>
        <end position="38"/>
    </location>
</feature>
<evidence type="ECO:0000259" key="4">
    <source>
        <dbReference type="Pfam" id="PF13127"/>
    </source>
</evidence>
<feature type="domain" description="DUF3955" evidence="4">
    <location>
        <begin position="83"/>
        <end position="138"/>
    </location>
</feature>
<evidence type="ECO:0000259" key="5">
    <source>
        <dbReference type="Pfam" id="PF13490"/>
    </source>
</evidence>
<comment type="similarity">
    <text evidence="1">Belongs to the zinc-associated anti-sigma factor (ZAS) superfamily. Anti-sigma-W factor family.</text>
</comment>
<dbReference type="Proteomes" id="UP000262969">
    <property type="component" value="Unassembled WGS sequence"/>
</dbReference>
<dbReference type="AlphaFoldDB" id="A0A3D2XAH1"/>
<feature type="transmembrane region" description="Helical" evidence="3">
    <location>
        <begin position="82"/>
        <end position="101"/>
    </location>
</feature>
<evidence type="ECO:0000256" key="2">
    <source>
        <dbReference type="ARBA" id="ARBA00024438"/>
    </source>
</evidence>
<dbReference type="InterPro" id="IPR025016">
    <property type="entry name" value="DUF3955"/>
</dbReference>
<evidence type="ECO:0000313" key="6">
    <source>
        <dbReference type="EMBL" id="HCL03944.1"/>
    </source>
</evidence>
<dbReference type="InterPro" id="IPR041916">
    <property type="entry name" value="Anti_sigma_zinc_sf"/>
</dbReference>
<evidence type="ECO:0000256" key="1">
    <source>
        <dbReference type="ARBA" id="ARBA00024353"/>
    </source>
</evidence>
<dbReference type="InterPro" id="IPR027383">
    <property type="entry name" value="Znf_put"/>
</dbReference>
<accession>A0A3D2XAH1</accession>
<evidence type="ECO:0000256" key="3">
    <source>
        <dbReference type="SAM" id="Phobius"/>
    </source>
</evidence>
<organism evidence="6 7">
    <name type="scientific">Lachnoclostridium phytofermentans</name>
    <dbReference type="NCBI Taxonomy" id="66219"/>
    <lineage>
        <taxon>Bacteria</taxon>
        <taxon>Bacillati</taxon>
        <taxon>Bacillota</taxon>
        <taxon>Clostridia</taxon>
        <taxon>Lachnospirales</taxon>
        <taxon>Lachnospiraceae</taxon>
    </lineage>
</organism>
<dbReference type="Pfam" id="PF13490">
    <property type="entry name" value="zf-HC2"/>
    <property type="match status" value="1"/>
</dbReference>
<proteinExistence type="inferred from homology"/>
<keyword evidence="3" id="KW-0472">Membrane</keyword>
<feature type="transmembrane region" description="Helical" evidence="3">
    <location>
        <begin position="116"/>
        <end position="137"/>
    </location>
</feature>
<keyword evidence="3" id="KW-0812">Transmembrane</keyword>
<protein>
    <recommendedName>
        <fullName evidence="2">Anti-sigma-W factor RsiW</fullName>
    </recommendedName>
</protein>
<name>A0A3D2XAH1_9FIRM</name>
<dbReference type="Gene3D" id="1.10.10.1320">
    <property type="entry name" value="Anti-sigma factor, zinc-finger domain"/>
    <property type="match status" value="1"/>
</dbReference>
<dbReference type="EMBL" id="DPVV01000533">
    <property type="protein sequence ID" value="HCL03944.1"/>
    <property type="molecule type" value="Genomic_DNA"/>
</dbReference>
<keyword evidence="3" id="KW-1133">Transmembrane helix</keyword>
<comment type="caution">
    <text evidence="6">The sequence shown here is derived from an EMBL/GenBank/DDBJ whole genome shotgun (WGS) entry which is preliminary data.</text>
</comment>
<reference evidence="6 7" key="1">
    <citation type="journal article" date="2018" name="Nat. Biotechnol.">
        <title>A standardized bacterial taxonomy based on genome phylogeny substantially revises the tree of life.</title>
        <authorList>
            <person name="Parks D.H."/>
            <person name="Chuvochina M."/>
            <person name="Waite D.W."/>
            <person name="Rinke C."/>
            <person name="Skarshewski A."/>
            <person name="Chaumeil P.A."/>
            <person name="Hugenholtz P."/>
        </authorList>
    </citation>
    <scope>NUCLEOTIDE SEQUENCE [LARGE SCALE GENOMIC DNA]</scope>
    <source>
        <strain evidence="6">UBA11728</strain>
    </source>
</reference>
<dbReference type="Pfam" id="PF13127">
    <property type="entry name" value="DUF3955"/>
    <property type="match status" value="1"/>
</dbReference>
<evidence type="ECO:0000313" key="7">
    <source>
        <dbReference type="Proteomes" id="UP000262969"/>
    </source>
</evidence>